<dbReference type="Pfam" id="PF18232">
    <property type="entry name" value="Chalcone_N"/>
    <property type="match status" value="1"/>
</dbReference>
<comment type="caution">
    <text evidence="2">The sequence shown here is derived from an EMBL/GenBank/DDBJ whole genome shotgun (WGS) entry which is preliminary data.</text>
</comment>
<name>U2Q5F3_EUBRA</name>
<dbReference type="HOGENOM" id="CLU_972206_0_0_9"/>
<evidence type="ECO:0000313" key="3">
    <source>
        <dbReference type="Proteomes" id="UP000016608"/>
    </source>
</evidence>
<accession>U2Q5F3</accession>
<dbReference type="Proteomes" id="UP000016608">
    <property type="component" value="Unassembled WGS sequence"/>
</dbReference>
<feature type="domain" description="Chalcone isomerase N-terminal" evidence="1">
    <location>
        <begin position="35"/>
        <end position="136"/>
    </location>
</feature>
<dbReference type="EMBL" id="AWVJ01000023">
    <property type="protein sequence ID" value="ERK51596.1"/>
    <property type="molecule type" value="Genomic_DNA"/>
</dbReference>
<evidence type="ECO:0000259" key="1">
    <source>
        <dbReference type="Pfam" id="PF18232"/>
    </source>
</evidence>
<protein>
    <recommendedName>
        <fullName evidence="1">Chalcone isomerase N-terminal domain-containing protein</fullName>
    </recommendedName>
</protein>
<dbReference type="eggNOG" id="ENOG502Z9SA">
    <property type="taxonomic scope" value="Bacteria"/>
</dbReference>
<dbReference type="PATRIC" id="fig|1256908.3.peg.303"/>
<gene>
    <name evidence="2" type="ORF">HMPREF0373_00337</name>
</gene>
<reference evidence="2 3" key="1">
    <citation type="submission" date="2013-06" db="EMBL/GenBank/DDBJ databases">
        <authorList>
            <person name="Weinstock G."/>
            <person name="Sodergren E."/>
            <person name="Lobos E.A."/>
            <person name="Fulton L."/>
            <person name="Fulton R."/>
            <person name="Courtney L."/>
            <person name="Fronick C."/>
            <person name="O'Laughlin M."/>
            <person name="Godfrey J."/>
            <person name="Wilson R.M."/>
            <person name="Miner T."/>
            <person name="Farmer C."/>
            <person name="Delehaunty K."/>
            <person name="Cordes M."/>
            <person name="Minx P."/>
            <person name="Tomlinson C."/>
            <person name="Chen J."/>
            <person name="Wollam A."/>
            <person name="Pepin K.H."/>
            <person name="Bhonagiri V."/>
            <person name="Zhang X."/>
            <person name="Warren W."/>
            <person name="Mitreva M."/>
            <person name="Mardis E.R."/>
            <person name="Wilson R.K."/>
        </authorList>
    </citation>
    <scope>NUCLEOTIDE SEQUENCE [LARGE SCALE GENOMIC DNA]</scope>
    <source>
        <strain evidence="2 3">ATCC 29099</strain>
    </source>
</reference>
<organism evidence="2 3">
    <name type="scientific">Eubacterium ramulus ATCC 29099</name>
    <dbReference type="NCBI Taxonomy" id="1256908"/>
    <lineage>
        <taxon>Bacteria</taxon>
        <taxon>Bacillati</taxon>
        <taxon>Bacillota</taxon>
        <taxon>Clostridia</taxon>
        <taxon>Eubacteriales</taxon>
        <taxon>Eubacteriaceae</taxon>
        <taxon>Eubacterium</taxon>
    </lineage>
</organism>
<keyword evidence="3" id="KW-1185">Reference proteome</keyword>
<proteinExistence type="predicted"/>
<dbReference type="AlphaFoldDB" id="U2Q5F3"/>
<dbReference type="SMR" id="U2Q5F3"/>
<dbReference type="InterPro" id="IPR040518">
    <property type="entry name" value="Chalcone_N"/>
</dbReference>
<evidence type="ECO:0000313" key="2">
    <source>
        <dbReference type="EMBL" id="ERK51596.1"/>
    </source>
</evidence>
<sequence length="308" mass="36394">MQQYPDTIIIFSIKEQFRYGFLYEEGGFFMGEITYQPLRSLIYVDCVKEEYRHKLQHWLYYYHAPESIAKFEPWVTKYAFYNALPTPSQGERFGTYRMQLTEHYWMVNPMSQESLVNSLNEYFPIDSMIWQGTLPENAKEEGFMADGEAARASGGDNGCPPFIFAFLPIFWEQDLKGAGRTMVDGPNYRWQFLVSYPEGHKEDGDQWMMNEVLPAFAAMPEVTRMMTSKVKKEINNCHMDRCVEMWFDGPEEWYHCAVENTASFKKPEWAEYDNFPYLRPQFQFASLFLTDIATSDNLKQYRGYLPMR</sequence>